<feature type="compositionally biased region" description="Basic residues" evidence="1">
    <location>
        <begin position="138"/>
        <end position="149"/>
    </location>
</feature>
<feature type="region of interest" description="Disordered" evidence="1">
    <location>
        <begin position="379"/>
        <end position="403"/>
    </location>
</feature>
<evidence type="ECO:0000313" key="3">
    <source>
        <dbReference type="Proteomes" id="UP000245119"/>
    </source>
</evidence>
<evidence type="ECO:0000256" key="1">
    <source>
        <dbReference type="SAM" id="MobiDB-lite"/>
    </source>
</evidence>
<dbReference type="Gene3D" id="1.10.437.10">
    <property type="entry name" value="Blc2-like"/>
    <property type="match status" value="1"/>
</dbReference>
<dbReference type="GO" id="GO:0042981">
    <property type="term" value="P:regulation of apoptotic process"/>
    <property type="evidence" value="ECO:0007669"/>
    <property type="project" value="InterPro"/>
</dbReference>
<feature type="compositionally biased region" description="Polar residues" evidence="1">
    <location>
        <begin position="115"/>
        <end position="132"/>
    </location>
</feature>
<feature type="compositionally biased region" description="Polar residues" evidence="1">
    <location>
        <begin position="308"/>
        <end position="320"/>
    </location>
</feature>
<protein>
    <submittedName>
        <fullName evidence="2">Uncharacterized protein</fullName>
    </submittedName>
</protein>
<feature type="compositionally biased region" description="Polar residues" evidence="1">
    <location>
        <begin position="156"/>
        <end position="179"/>
    </location>
</feature>
<dbReference type="SUPFAM" id="SSF56854">
    <property type="entry name" value="Bcl-2 inhibitors of programmed cell death"/>
    <property type="match status" value="1"/>
</dbReference>
<dbReference type="EMBL" id="PZQS01000006">
    <property type="protein sequence ID" value="PVD28014.1"/>
    <property type="molecule type" value="Genomic_DNA"/>
</dbReference>
<reference evidence="2 3" key="1">
    <citation type="submission" date="2018-04" db="EMBL/GenBank/DDBJ databases">
        <title>The genome of golden apple snail Pomacea canaliculata provides insight into stress tolerance and invasive adaptation.</title>
        <authorList>
            <person name="Liu C."/>
            <person name="Liu B."/>
            <person name="Ren Y."/>
            <person name="Zhang Y."/>
            <person name="Wang H."/>
            <person name="Li S."/>
            <person name="Jiang F."/>
            <person name="Yin L."/>
            <person name="Zhang G."/>
            <person name="Qian W."/>
            <person name="Fan W."/>
        </authorList>
    </citation>
    <scope>NUCLEOTIDE SEQUENCE [LARGE SCALE GENOMIC DNA]</scope>
    <source>
        <strain evidence="2">SZHN2017</strain>
        <tissue evidence="2">Muscle</tissue>
    </source>
</reference>
<dbReference type="OrthoDB" id="10046645at2759"/>
<feature type="region of interest" description="Disordered" evidence="1">
    <location>
        <begin position="83"/>
        <end position="179"/>
    </location>
</feature>
<dbReference type="Proteomes" id="UP000245119">
    <property type="component" value="Linkage Group LG6"/>
</dbReference>
<gene>
    <name evidence="2" type="ORF">C0Q70_10594</name>
</gene>
<organism evidence="2 3">
    <name type="scientific">Pomacea canaliculata</name>
    <name type="common">Golden apple snail</name>
    <dbReference type="NCBI Taxonomy" id="400727"/>
    <lineage>
        <taxon>Eukaryota</taxon>
        <taxon>Metazoa</taxon>
        <taxon>Spiralia</taxon>
        <taxon>Lophotrochozoa</taxon>
        <taxon>Mollusca</taxon>
        <taxon>Gastropoda</taxon>
        <taxon>Caenogastropoda</taxon>
        <taxon>Architaenioglossa</taxon>
        <taxon>Ampullarioidea</taxon>
        <taxon>Ampullariidae</taxon>
        <taxon>Pomacea</taxon>
    </lineage>
</organism>
<proteinExistence type="predicted"/>
<feature type="region of interest" description="Disordered" evidence="1">
    <location>
        <begin position="289"/>
        <end position="322"/>
    </location>
</feature>
<dbReference type="AlphaFoldDB" id="A0A2T7P3L2"/>
<dbReference type="InterPro" id="IPR036834">
    <property type="entry name" value="Bcl-2-like_sf"/>
</dbReference>
<evidence type="ECO:0000313" key="2">
    <source>
        <dbReference type="EMBL" id="PVD28014.1"/>
    </source>
</evidence>
<name>A0A2T7P3L2_POMCA</name>
<comment type="caution">
    <text evidence="2">The sequence shown here is derived from an EMBL/GenBank/DDBJ whole genome shotgun (WGS) entry which is preliminary data.</text>
</comment>
<accession>A0A2T7P3L2</accession>
<sequence length="556" mass="62484">MALLASSRSVVKPPAAVDLHASTQDIVEYDVSTMGYQYENTNLCTEKISEIVHCVNMGDPSKEKVLKEFTIILEEFLNQCERGSVKSQHQNDSSVRKHNLAHEPHSKSKSALLMSETSKLEQMSSDSPSALCSDTERKHQKKSFFRRTRDRLLSTFRRQSTARKATSKQSSIESNKTSATKRLVQDKTFYQKDGYNRKLCAGQEICKETSLNPATNEELNLHQIMSKSTRNPELGAGERNEECINYHQIPQGLNGADFSTQQGDQALALSSAQTRVHVTMKTVLDEPSEDIRFIDEDDDDDDDDKKVGQTNNYGDQSSVQHRIAPKLHLPSGESRPLAITANVEQSGLALKAGSGTGSSLHHNDRFLHQLQKQSSLEIDGDDMHDGEEATADGEATPLLNSTEKIKDEEVSKIAEKIINMADEYVESTRAAQKEDFLEDLERQIAEWVRTTGDNYATMMDRQGQTFIQQLTDKTYEDFKRIICNSLGEEVTSNHLVILFYTVKGTLSLVGRSSTFVTRLIQFASRYYMDEIHGWLTQRGGFQSLLDQTESLVDSED</sequence>
<keyword evidence="3" id="KW-1185">Reference proteome</keyword>